<feature type="region of interest" description="Disordered" evidence="1">
    <location>
        <begin position="168"/>
        <end position="190"/>
    </location>
</feature>
<feature type="non-terminal residue" evidence="2">
    <location>
        <position position="1"/>
    </location>
</feature>
<protein>
    <submittedName>
        <fullName evidence="2">Uncharacterized protein</fullName>
    </submittedName>
</protein>
<keyword evidence="3" id="KW-1185">Reference proteome</keyword>
<name>A0A5C3QAE2_9AGAR</name>
<organism evidence="2 3">
    <name type="scientific">Pterulicium gracile</name>
    <dbReference type="NCBI Taxonomy" id="1884261"/>
    <lineage>
        <taxon>Eukaryota</taxon>
        <taxon>Fungi</taxon>
        <taxon>Dikarya</taxon>
        <taxon>Basidiomycota</taxon>
        <taxon>Agaricomycotina</taxon>
        <taxon>Agaricomycetes</taxon>
        <taxon>Agaricomycetidae</taxon>
        <taxon>Agaricales</taxon>
        <taxon>Pleurotineae</taxon>
        <taxon>Pterulaceae</taxon>
        <taxon>Pterulicium</taxon>
    </lineage>
</organism>
<dbReference type="AlphaFoldDB" id="A0A5C3QAE2"/>
<dbReference type="STRING" id="1884261.A0A5C3QAE2"/>
<dbReference type="OrthoDB" id="9514740at2759"/>
<gene>
    <name evidence="2" type="ORF">BDV98DRAFT_512547</name>
</gene>
<accession>A0A5C3QAE2</accession>
<proteinExistence type="predicted"/>
<sequence>KKERWHGTQRLCALGDDADDLQYCSRRGCSLCSILQSSYRFDLAGLATRHRRSEYTLPDQLRARYHVQDHAEAQYNTMLLNDVVVGRTYRTKNVEDALPGRPKGYDSVTACFDATCEDIAVYSEEAIIPTHLVVYKKPHSIFKTQAVHHEEEGGKRWGRRRGVNCASKWGTGQGDEGFPGAVETTRSLWD</sequence>
<dbReference type="EMBL" id="ML178841">
    <property type="protein sequence ID" value="TFK98157.1"/>
    <property type="molecule type" value="Genomic_DNA"/>
</dbReference>
<reference evidence="2 3" key="1">
    <citation type="journal article" date="2019" name="Nat. Ecol. Evol.">
        <title>Megaphylogeny resolves global patterns of mushroom evolution.</title>
        <authorList>
            <person name="Varga T."/>
            <person name="Krizsan K."/>
            <person name="Foldi C."/>
            <person name="Dima B."/>
            <person name="Sanchez-Garcia M."/>
            <person name="Sanchez-Ramirez S."/>
            <person name="Szollosi G.J."/>
            <person name="Szarkandi J.G."/>
            <person name="Papp V."/>
            <person name="Albert L."/>
            <person name="Andreopoulos W."/>
            <person name="Angelini C."/>
            <person name="Antonin V."/>
            <person name="Barry K.W."/>
            <person name="Bougher N.L."/>
            <person name="Buchanan P."/>
            <person name="Buyck B."/>
            <person name="Bense V."/>
            <person name="Catcheside P."/>
            <person name="Chovatia M."/>
            <person name="Cooper J."/>
            <person name="Damon W."/>
            <person name="Desjardin D."/>
            <person name="Finy P."/>
            <person name="Geml J."/>
            <person name="Haridas S."/>
            <person name="Hughes K."/>
            <person name="Justo A."/>
            <person name="Karasinski D."/>
            <person name="Kautmanova I."/>
            <person name="Kiss B."/>
            <person name="Kocsube S."/>
            <person name="Kotiranta H."/>
            <person name="LaButti K.M."/>
            <person name="Lechner B.E."/>
            <person name="Liimatainen K."/>
            <person name="Lipzen A."/>
            <person name="Lukacs Z."/>
            <person name="Mihaltcheva S."/>
            <person name="Morgado L.N."/>
            <person name="Niskanen T."/>
            <person name="Noordeloos M.E."/>
            <person name="Ohm R.A."/>
            <person name="Ortiz-Santana B."/>
            <person name="Ovrebo C."/>
            <person name="Racz N."/>
            <person name="Riley R."/>
            <person name="Savchenko A."/>
            <person name="Shiryaev A."/>
            <person name="Soop K."/>
            <person name="Spirin V."/>
            <person name="Szebenyi C."/>
            <person name="Tomsovsky M."/>
            <person name="Tulloss R.E."/>
            <person name="Uehling J."/>
            <person name="Grigoriev I.V."/>
            <person name="Vagvolgyi C."/>
            <person name="Papp T."/>
            <person name="Martin F.M."/>
            <person name="Miettinen O."/>
            <person name="Hibbett D.S."/>
            <person name="Nagy L.G."/>
        </authorList>
    </citation>
    <scope>NUCLEOTIDE SEQUENCE [LARGE SCALE GENOMIC DNA]</scope>
    <source>
        <strain evidence="2 3">CBS 309.79</strain>
    </source>
</reference>
<evidence type="ECO:0000313" key="2">
    <source>
        <dbReference type="EMBL" id="TFK98157.1"/>
    </source>
</evidence>
<evidence type="ECO:0000256" key="1">
    <source>
        <dbReference type="SAM" id="MobiDB-lite"/>
    </source>
</evidence>
<dbReference type="Gene3D" id="3.90.228.10">
    <property type="match status" value="1"/>
</dbReference>
<evidence type="ECO:0000313" key="3">
    <source>
        <dbReference type="Proteomes" id="UP000305067"/>
    </source>
</evidence>
<dbReference type="Proteomes" id="UP000305067">
    <property type="component" value="Unassembled WGS sequence"/>
</dbReference>